<reference evidence="18" key="2">
    <citation type="submission" date="2025-08" db="UniProtKB">
        <authorList>
            <consortium name="Ensembl"/>
        </authorList>
    </citation>
    <scope>IDENTIFICATION</scope>
</reference>
<dbReference type="SUPFAM" id="SSF48726">
    <property type="entry name" value="Immunoglobulin"/>
    <property type="match status" value="4"/>
</dbReference>
<dbReference type="InterPro" id="IPR007110">
    <property type="entry name" value="Ig-like_dom"/>
</dbReference>
<reference evidence="18" key="1">
    <citation type="submission" date="2020-07" db="EMBL/GenBank/DDBJ databases">
        <title>A long reads based de novo assembly of the rainbow trout Arlee double haploid line genome.</title>
        <authorList>
            <person name="Gao G."/>
            <person name="Palti Y."/>
        </authorList>
    </citation>
    <scope>NUCLEOTIDE SEQUENCE [LARGE SCALE GENOMIC DNA]</scope>
</reference>
<feature type="domain" description="Fibronectin type-III" evidence="17">
    <location>
        <begin position="553"/>
        <end position="643"/>
    </location>
</feature>
<feature type="compositionally biased region" description="Polar residues" evidence="13">
    <location>
        <begin position="1294"/>
        <end position="1303"/>
    </location>
</feature>
<feature type="transmembrane region" description="Helical" evidence="14">
    <location>
        <begin position="1092"/>
        <end position="1117"/>
    </location>
</feature>
<keyword evidence="5" id="KW-0677">Repeat</keyword>
<feature type="domain" description="Ig-like" evidence="16">
    <location>
        <begin position="328"/>
        <end position="413"/>
    </location>
</feature>
<dbReference type="CDD" id="cd00063">
    <property type="entry name" value="FN3"/>
    <property type="match status" value="6"/>
</dbReference>
<dbReference type="Ensembl" id="ENSOMYT00000161805.1">
    <property type="protein sequence ID" value="ENSOMYP00000140591.1"/>
    <property type="gene ID" value="ENSOMYG00000071633.1"/>
</dbReference>
<dbReference type="Pfam" id="PF13927">
    <property type="entry name" value="Ig_3"/>
    <property type="match status" value="1"/>
</dbReference>
<dbReference type="GO" id="GO:0005886">
    <property type="term" value="C:plasma membrane"/>
    <property type="evidence" value="ECO:0007669"/>
    <property type="project" value="UniProtKB-SubCell"/>
</dbReference>
<evidence type="ECO:0000256" key="13">
    <source>
        <dbReference type="SAM" id="MobiDB-lite"/>
    </source>
</evidence>
<proteinExistence type="inferred from homology"/>
<dbReference type="Pfam" id="PF00041">
    <property type="entry name" value="fn3"/>
    <property type="match status" value="6"/>
</dbReference>
<dbReference type="SUPFAM" id="SSF49265">
    <property type="entry name" value="Fibronectin type III"/>
    <property type="match status" value="4"/>
</dbReference>
<feature type="region of interest" description="Disordered" evidence="13">
    <location>
        <begin position="1121"/>
        <end position="1195"/>
    </location>
</feature>
<feature type="region of interest" description="Disordered" evidence="13">
    <location>
        <begin position="1248"/>
        <end position="1272"/>
    </location>
</feature>
<evidence type="ECO:0000256" key="10">
    <source>
        <dbReference type="ARBA" id="ARBA00023180"/>
    </source>
</evidence>
<evidence type="ECO:0000256" key="9">
    <source>
        <dbReference type="ARBA" id="ARBA00023157"/>
    </source>
</evidence>
<evidence type="ECO:0000256" key="15">
    <source>
        <dbReference type="SAM" id="SignalP"/>
    </source>
</evidence>
<dbReference type="Gene3D" id="2.60.40.10">
    <property type="entry name" value="Immunoglobulins"/>
    <property type="match status" value="10"/>
</dbReference>
<feature type="domain" description="Fibronectin type-III" evidence="17">
    <location>
        <begin position="454"/>
        <end position="547"/>
    </location>
</feature>
<dbReference type="SMART" id="SM00060">
    <property type="entry name" value="FN3"/>
    <property type="match status" value="6"/>
</dbReference>
<evidence type="ECO:0000256" key="12">
    <source>
        <dbReference type="ARBA" id="ARBA00074043"/>
    </source>
</evidence>
<dbReference type="FunFam" id="2.60.40.10:FF:000133">
    <property type="entry name" value="Neogenin isoform 1"/>
    <property type="match status" value="1"/>
</dbReference>
<keyword evidence="10" id="KW-0325">Glycoprotein</keyword>
<evidence type="ECO:0000256" key="11">
    <source>
        <dbReference type="ARBA" id="ARBA00023319"/>
    </source>
</evidence>
<dbReference type="PANTHER" id="PTHR44170:SF14">
    <property type="entry name" value="NEOGENIN"/>
    <property type="match status" value="1"/>
</dbReference>
<feature type="domain" description="Fibronectin type-III" evidence="17">
    <location>
        <begin position="968"/>
        <end position="1065"/>
    </location>
</feature>
<feature type="region of interest" description="Disordered" evidence="13">
    <location>
        <begin position="423"/>
        <end position="456"/>
    </location>
</feature>
<keyword evidence="6" id="KW-0130">Cell adhesion</keyword>
<keyword evidence="15" id="KW-0732">Signal</keyword>
<feature type="domain" description="Ig-like" evidence="16">
    <location>
        <begin position="148"/>
        <end position="234"/>
    </location>
</feature>
<dbReference type="FunFam" id="2.60.40.10:FF:000189">
    <property type="entry name" value="Neogenin isoform 3"/>
    <property type="match status" value="1"/>
</dbReference>
<name>A0A8L0DUW9_ONCMY</name>
<keyword evidence="7 14" id="KW-1133">Transmembrane helix</keyword>
<dbReference type="PANTHER" id="PTHR44170">
    <property type="entry name" value="PROTEIN SIDEKICK"/>
    <property type="match status" value="1"/>
</dbReference>
<keyword evidence="8 14" id="KW-0472">Membrane</keyword>
<keyword evidence="3" id="KW-1003">Cell membrane</keyword>
<dbReference type="PRINTS" id="PR00014">
    <property type="entry name" value="FNTYPEIII"/>
</dbReference>
<evidence type="ECO:0000256" key="3">
    <source>
        <dbReference type="ARBA" id="ARBA00022475"/>
    </source>
</evidence>
<dbReference type="SMART" id="SM00409">
    <property type="entry name" value="IG"/>
    <property type="match status" value="4"/>
</dbReference>
<protein>
    <recommendedName>
        <fullName evidence="12">Neogenin</fullName>
    </recommendedName>
</protein>
<keyword evidence="11" id="KW-0393">Immunoglobulin domain</keyword>
<comment type="subcellular location">
    <subcellularLocation>
        <location evidence="1">Cell membrane</location>
        <topology evidence="1">Single-pass type I membrane protein</topology>
    </subcellularLocation>
</comment>
<dbReference type="Proteomes" id="UP000694395">
    <property type="component" value="Chromosome 6"/>
</dbReference>
<dbReference type="SMART" id="SM00408">
    <property type="entry name" value="IGc2"/>
    <property type="match status" value="4"/>
</dbReference>
<dbReference type="Pfam" id="PF06583">
    <property type="entry name" value="Neogenin_C"/>
    <property type="match status" value="1"/>
</dbReference>
<dbReference type="FunFam" id="2.60.40.10:FF:000004">
    <property type="entry name" value="DCC isoform 1"/>
    <property type="match status" value="2"/>
</dbReference>
<feature type="domain" description="Ig-like" evidence="16">
    <location>
        <begin position="237"/>
        <end position="323"/>
    </location>
</feature>
<dbReference type="InterPro" id="IPR013098">
    <property type="entry name" value="Ig_I-set"/>
</dbReference>
<dbReference type="InterPro" id="IPR036116">
    <property type="entry name" value="FN3_sf"/>
</dbReference>
<dbReference type="CDD" id="cd00096">
    <property type="entry name" value="Ig"/>
    <property type="match status" value="1"/>
</dbReference>
<sequence>MAERGARLLLSLLCLTFLYPATTVSRHAEKGTAARPFSPFWFSVEPWDTLAVRGAPALLNCSAHSGDPASEPTAPQARVEWKKDGTFLSLAPDDGRRRVLPDGSLLISSVVHSKHNKPDEGTYQCVATIDSLGTIASRTARLTVAGMPRFSSQPAAASIRLGDSQVLACDVNPDLVPLARWEREREPLELSSRLVQLPNGALVVSNASEADAGLYRCMVENAGPAKTSEEAQLTILPEERELEFLVEPLPVTKVVGASLLLPCVVTGYPAPYVRWMVGDNEGKLELVGGGSLLIYNLTEEDAGVYSCMADITNNTIEAKAELTVQVPPEFLKRPANIYAHESMDIMFQCEVTGSPAPTVKWVKNGDAVIPSDYFKIINEHNLQVLGLVKSDEGFYQCLAENDAGNMQSSAQLIILEHDVALPTPPPPSLTPDTTDHVTPGSRGVANPTGPTPSAPRDVVASLVSTRFIKLTWRPPAEPNGEDLTYSVYFNQEGTNRERILNTSRPGEMQVTIQNLMPDSKYKFRVVAHNKNGLGESSAVLKVATQGEVQVPGPAPNLQAVSTTPTSVTLSWDTPLTGNGDVLTYKVYYMEKGLDLEQDIDAGALSYTLMGLKKFTEYSIRVVAFNKHGPGVSTGDITVTTLSDVPSAPPQNLTVEVHNSKSIMVRWQPPPPGAQNGEITGYKIRYRKGTRKSEAAETTGGTQLFQLIDGLERGTEYTFRVSAITVNGSGPATEWSTAETFESDLDESRVPDIPSSLHVRPLVNSIVVSWTPPENQDMVVRGYTIGYGIGSPHAQTIKVDYKQRYYSIENLDPSSHYVITLKAFNNVGEGIPVYESAITRPQSDPDVDLYELFHAPYTPVPDPTPMLPPVGVQASVLSHDTIKVTWADNSLPKNQKITDARYYTVRWKTNIPANTKLKTANTTNLSHMVTGLKPNTLYEFSVMVTKGRRTSTWSMTAQGTTFETIPSSSPKDVTVVSKELKPRTIIVNWQPPSEANGKITGYIIYYSTDVNAEVHDWVIEPVVGNRLTHQIQELTLDTTYYFKIQARNSKGMGPMSEAVHFRTPKSKCGGGGGGNPWRLIGKPGITGSGDNHILVIVVIISVGAFTIIVVVVGAFLCTRRTTSHQKKKRAASKSSNSSHKYKGNSKDLKPPDLWIHHERLELKPIDKSPEPNPVMTDTPIPRTSQDINPVDPSLDNSLLQRRNSYRGHESEDSISALAGRRGMRPKMMMPFDTQPPQPVISAHPIHSLDNHHHHYHTGSLASPTRSYLHHHQGSAHLRPHACATPISYLDMVGSTESVRNTPSTEPLPPQAQPPCQAEHQHPEPEGSYQDSTATDDEPSASGSYCSAGQPPTAHVRPTHPLKSFAVPANPAAIFESPALPSMPLLTQTGEEHILLHSVKTASIGTLSRVRPPMSVTVPSAPDVPETSKMLEDVDSSYEPDELTEEMAHLEDLMKDLNAITTA</sequence>
<dbReference type="GO" id="GO:0098609">
    <property type="term" value="P:cell-cell adhesion"/>
    <property type="evidence" value="ECO:0007669"/>
    <property type="project" value="TreeGrafter"/>
</dbReference>
<reference evidence="18" key="3">
    <citation type="submission" date="2025-09" db="UniProtKB">
        <authorList>
            <consortium name="Ensembl"/>
        </authorList>
    </citation>
    <scope>IDENTIFICATION</scope>
</reference>
<dbReference type="GeneTree" id="ENSGT00940000156684"/>
<feature type="domain" description="Fibronectin type-III" evidence="17">
    <location>
        <begin position="648"/>
        <end position="742"/>
    </location>
</feature>
<evidence type="ECO:0000313" key="19">
    <source>
        <dbReference type="Proteomes" id="UP000694395"/>
    </source>
</evidence>
<feature type="signal peptide" evidence="15">
    <location>
        <begin position="1"/>
        <end position="23"/>
    </location>
</feature>
<keyword evidence="19" id="KW-1185">Reference proteome</keyword>
<dbReference type="FunFam" id="2.60.40.10:FF:000216">
    <property type="entry name" value="neogenin isoform X1"/>
    <property type="match status" value="1"/>
</dbReference>
<dbReference type="FunFam" id="2.60.40.10:FF:000187">
    <property type="entry name" value="neogenin isoform X2"/>
    <property type="match status" value="1"/>
</dbReference>
<evidence type="ECO:0000256" key="6">
    <source>
        <dbReference type="ARBA" id="ARBA00022889"/>
    </source>
</evidence>
<evidence type="ECO:0000256" key="5">
    <source>
        <dbReference type="ARBA" id="ARBA00022737"/>
    </source>
</evidence>
<feature type="chain" id="PRO_5035418221" description="Neogenin" evidence="15">
    <location>
        <begin position="24"/>
        <end position="1461"/>
    </location>
</feature>
<dbReference type="InterPro" id="IPR003599">
    <property type="entry name" value="Ig_sub"/>
</dbReference>
<dbReference type="InterPro" id="IPR036179">
    <property type="entry name" value="Ig-like_dom_sf"/>
</dbReference>
<feature type="domain" description="Fibronectin type-III" evidence="17">
    <location>
        <begin position="749"/>
        <end position="842"/>
    </location>
</feature>
<evidence type="ECO:0000313" key="18">
    <source>
        <dbReference type="Ensembl" id="ENSOMYP00000140591.1"/>
    </source>
</evidence>
<evidence type="ECO:0000259" key="17">
    <source>
        <dbReference type="PROSITE" id="PS50853"/>
    </source>
</evidence>
<feature type="region of interest" description="Disordered" evidence="13">
    <location>
        <begin position="1294"/>
        <end position="1358"/>
    </location>
</feature>
<dbReference type="Pfam" id="PF07679">
    <property type="entry name" value="I-set"/>
    <property type="match status" value="2"/>
</dbReference>
<feature type="compositionally biased region" description="Basic and acidic residues" evidence="13">
    <location>
        <begin position="1143"/>
        <end position="1168"/>
    </location>
</feature>
<dbReference type="FunFam" id="2.60.40.10:FF:000316">
    <property type="entry name" value="Neogenin 1"/>
    <property type="match status" value="1"/>
</dbReference>
<dbReference type="FunFam" id="2.60.40.10:FF:000106">
    <property type="entry name" value="Neogenin isoform 1"/>
    <property type="match status" value="1"/>
</dbReference>
<feature type="domain" description="Fibronectin type-III" evidence="17">
    <location>
        <begin position="867"/>
        <end position="963"/>
    </location>
</feature>
<feature type="compositionally biased region" description="Basic residues" evidence="13">
    <location>
        <begin position="1121"/>
        <end position="1130"/>
    </location>
</feature>
<dbReference type="PROSITE" id="PS50853">
    <property type="entry name" value="FN3"/>
    <property type="match status" value="6"/>
</dbReference>
<dbReference type="InterPro" id="IPR003961">
    <property type="entry name" value="FN3_dom"/>
</dbReference>
<keyword evidence="9" id="KW-1015">Disulfide bond</keyword>
<dbReference type="InterPro" id="IPR013783">
    <property type="entry name" value="Ig-like_fold"/>
</dbReference>
<dbReference type="Pfam" id="PF13895">
    <property type="entry name" value="Ig_2"/>
    <property type="match status" value="1"/>
</dbReference>
<evidence type="ECO:0000259" key="16">
    <source>
        <dbReference type="PROSITE" id="PS50835"/>
    </source>
</evidence>
<dbReference type="CDD" id="cd05722">
    <property type="entry name" value="IgI_1_Neogenin_like"/>
    <property type="match status" value="1"/>
</dbReference>
<dbReference type="PROSITE" id="PS50835">
    <property type="entry name" value="IG_LIKE"/>
    <property type="match status" value="4"/>
</dbReference>
<keyword evidence="4 14" id="KW-0812">Transmembrane</keyword>
<dbReference type="InterPro" id="IPR010560">
    <property type="entry name" value="Neogenin_C"/>
</dbReference>
<dbReference type="InterPro" id="IPR003598">
    <property type="entry name" value="Ig_sub2"/>
</dbReference>
<organism evidence="18 19">
    <name type="scientific">Oncorhynchus mykiss</name>
    <name type="common">Rainbow trout</name>
    <name type="synonym">Salmo gairdneri</name>
    <dbReference type="NCBI Taxonomy" id="8022"/>
    <lineage>
        <taxon>Eukaryota</taxon>
        <taxon>Metazoa</taxon>
        <taxon>Chordata</taxon>
        <taxon>Craniata</taxon>
        <taxon>Vertebrata</taxon>
        <taxon>Euteleostomi</taxon>
        <taxon>Actinopterygii</taxon>
        <taxon>Neopterygii</taxon>
        <taxon>Teleostei</taxon>
        <taxon>Protacanthopterygii</taxon>
        <taxon>Salmoniformes</taxon>
        <taxon>Salmonidae</taxon>
        <taxon>Salmoninae</taxon>
        <taxon>Oncorhynchus</taxon>
    </lineage>
</organism>
<evidence type="ECO:0000256" key="1">
    <source>
        <dbReference type="ARBA" id="ARBA00004251"/>
    </source>
</evidence>
<evidence type="ECO:0000256" key="2">
    <source>
        <dbReference type="ARBA" id="ARBA00009588"/>
    </source>
</evidence>
<accession>A0A8L0DUW9</accession>
<evidence type="ECO:0000256" key="14">
    <source>
        <dbReference type="SAM" id="Phobius"/>
    </source>
</evidence>
<evidence type="ECO:0000256" key="8">
    <source>
        <dbReference type="ARBA" id="ARBA00023136"/>
    </source>
</evidence>
<comment type="similarity">
    <text evidence="2">Belongs to the immunoglobulin superfamily. DCC family.</text>
</comment>
<evidence type="ECO:0000256" key="4">
    <source>
        <dbReference type="ARBA" id="ARBA00022692"/>
    </source>
</evidence>
<feature type="domain" description="Ig-like" evidence="16">
    <location>
        <begin position="39"/>
        <end position="143"/>
    </location>
</feature>
<evidence type="ECO:0000256" key="7">
    <source>
        <dbReference type="ARBA" id="ARBA00022989"/>
    </source>
</evidence>
<dbReference type="FunFam" id="2.60.40.10:FF:000101">
    <property type="entry name" value="Neogenin isoform 1"/>
    <property type="match status" value="1"/>
</dbReference>